<evidence type="ECO:0000313" key="1">
    <source>
        <dbReference type="EMBL" id="BAB03222.1"/>
    </source>
</evidence>
<protein>
    <submittedName>
        <fullName evidence="1">Tail fiber protein</fullName>
    </submittedName>
</protein>
<name>Q9KW08_PSEAI</name>
<accession>Q9KW08</accession>
<sequence>MAWYSTGTVAVTLNSPTVTGTGTAFSANARVGDAFRGPDGRWYEVTNVASSTVISIKPNYQGSTASGQPYAVAPILGYDKDLSDRFNQIAMDWGATLAGIKPWALSNTGTQAQADMGMTAVGRGLNAAATAENALSFIGGMPKSMSNLRAVSDANNVPNECGFYGIGASPWANLPPGVDGINPIGSMLYHHPYDVSTAVQMLIPRTSDLMYFRRKLSGNWSAWVRLLSDKQLVGTVSVDGSNVPNGAVMQQNGTTAINVGTSLRFADGTQIIYAKLRLEFSAVDILTRQYTFPMSFFEPPNVTATLIQGQQSDINPLQFQQLGPVLVAATTVSACNVRVMRPTYVSSGWASGNFIDCSVNAVGRWR</sequence>
<organism evidence="1">
    <name type="scientific">Pseudomonas aeruginosa</name>
    <dbReference type="NCBI Taxonomy" id="287"/>
    <lineage>
        <taxon>Bacteria</taxon>
        <taxon>Pseudomonadati</taxon>
        <taxon>Pseudomonadota</taxon>
        <taxon>Gammaproteobacteria</taxon>
        <taxon>Pseudomonadales</taxon>
        <taxon>Pseudomonadaceae</taxon>
        <taxon>Pseudomonas</taxon>
    </lineage>
</organism>
<dbReference type="AlphaFoldDB" id="Q9KW08"/>
<dbReference type="EMBL" id="AB046379">
    <property type="protein sequence ID" value="BAB03222.1"/>
    <property type="molecule type" value="Genomic_DNA"/>
</dbReference>
<dbReference type="PATRIC" id="fig|287.1866.peg.686"/>
<dbReference type="RefSeq" id="WP_016252938.1">
    <property type="nucleotide sequence ID" value="NZ_AP040361.1"/>
</dbReference>
<proteinExistence type="predicted"/>
<reference evidence="1" key="1">
    <citation type="journal article" date="2000" name="Mol. Microbiol.">
        <title>The R-type pyocin of Pseudomonas aeruginosa is related to P2 phage, and the F-type is related to lambda phage.</title>
        <authorList>
            <person name="Nakayama K."/>
            <person name="Takashima K."/>
            <person name="Ishihara H."/>
            <person name="Shinomiya T."/>
            <person name="Kageyama M."/>
            <person name="Kanaya S."/>
            <person name="Ohnishi M."/>
            <person name="Murata T."/>
            <person name="Mori H."/>
            <person name="Hayashi T."/>
        </authorList>
    </citation>
    <scope>NUCLEOTIDE SEQUENCE</scope>
    <source>
        <strain evidence="1">PML15</strain>
    </source>
</reference>
<dbReference type="CDD" id="cd19958">
    <property type="entry name" value="pyocin_knob"/>
    <property type="match status" value="1"/>
</dbReference>